<dbReference type="EMBL" id="JADKMA010000140">
    <property type="protein sequence ID" value="MBO8194667.1"/>
    <property type="molecule type" value="Genomic_DNA"/>
</dbReference>
<reference evidence="4 5" key="1">
    <citation type="submission" date="2020-11" db="EMBL/GenBank/DDBJ databases">
        <title>Streptomyces spirodelae sp. nov., isolated from duckweed.</title>
        <authorList>
            <person name="Saimee Y."/>
            <person name="Duangmal K."/>
        </authorList>
    </citation>
    <scope>NUCLEOTIDE SEQUENCE [LARGE SCALE GENOMIC DNA]</scope>
    <source>
        <strain evidence="4 5">S16-07</strain>
    </source>
</reference>
<evidence type="ECO:0000259" key="3">
    <source>
        <dbReference type="Pfam" id="PF02517"/>
    </source>
</evidence>
<evidence type="ECO:0000313" key="5">
    <source>
        <dbReference type="Proteomes" id="UP001519064"/>
    </source>
</evidence>
<dbReference type="InterPro" id="IPR003675">
    <property type="entry name" value="Rce1/LyrA-like_dom"/>
</dbReference>
<keyword evidence="2" id="KW-1133">Transmembrane helix</keyword>
<dbReference type="Proteomes" id="UP001519064">
    <property type="component" value="Unassembled WGS sequence"/>
</dbReference>
<feature type="transmembrane region" description="Helical" evidence="2">
    <location>
        <begin position="183"/>
        <end position="208"/>
    </location>
</feature>
<dbReference type="Pfam" id="PF02517">
    <property type="entry name" value="Rce1-like"/>
    <property type="match status" value="1"/>
</dbReference>
<feature type="transmembrane region" description="Helical" evidence="2">
    <location>
        <begin position="291"/>
        <end position="310"/>
    </location>
</feature>
<evidence type="ECO:0000256" key="1">
    <source>
        <dbReference type="SAM" id="MobiDB-lite"/>
    </source>
</evidence>
<feature type="transmembrane region" description="Helical" evidence="2">
    <location>
        <begin position="143"/>
        <end position="162"/>
    </location>
</feature>
<keyword evidence="5" id="KW-1185">Reference proteome</keyword>
<protein>
    <recommendedName>
        <fullName evidence="3">CAAX prenyl protease 2/Lysostaphin resistance protein A-like domain-containing protein</fullName>
    </recommendedName>
</protein>
<name>A0ABS3XGY9_9ACTN</name>
<accession>A0ABS3XGY9</accession>
<evidence type="ECO:0000313" key="4">
    <source>
        <dbReference type="EMBL" id="MBO8194667.1"/>
    </source>
</evidence>
<sequence>MTRLQPARQHTAPHSRPTGAARFPLGGRAQALCRALGGGAAMALALGVGTGAGPTLARALGLAPSGFAARLVPAALVSAVALALVLGAVRRSGHRPALLGFGGPVASLRALLIGVAVTGAAASGVFGLATAAGLLRWSAPDPGALAAFLVTNAVVALLLEALPEETTLRGYTWTSLRGAFGGAGAALGTTAVFLLVPGASTVVGAVTARLVGAEGGQVGLAPEGEHPVDYLVLLTVFGLTLVAARTAVREAPLWAAIGTHLTFLTVNRVVLEGDRRHAGWHTVHQDAVVPLLVPLYLLVAMAAFAVIGRVSRRLRCG</sequence>
<proteinExistence type="predicted"/>
<feature type="region of interest" description="Disordered" evidence="1">
    <location>
        <begin position="1"/>
        <end position="23"/>
    </location>
</feature>
<evidence type="ECO:0000256" key="2">
    <source>
        <dbReference type="SAM" id="Phobius"/>
    </source>
</evidence>
<dbReference type="RefSeq" id="WP_209241764.1">
    <property type="nucleotide sequence ID" value="NZ_JADKMA010000140.1"/>
</dbReference>
<feature type="domain" description="CAAX prenyl protease 2/Lysostaphin resistance protein A-like" evidence="3">
    <location>
        <begin position="149"/>
        <end position="263"/>
    </location>
</feature>
<keyword evidence="2" id="KW-0812">Transmembrane</keyword>
<gene>
    <name evidence="4" type="ORF">ITI46_23860</name>
</gene>
<feature type="transmembrane region" description="Helical" evidence="2">
    <location>
        <begin position="31"/>
        <end position="51"/>
    </location>
</feature>
<comment type="caution">
    <text evidence="4">The sequence shown here is derived from an EMBL/GenBank/DDBJ whole genome shotgun (WGS) entry which is preliminary data.</text>
</comment>
<keyword evidence="2" id="KW-0472">Membrane</keyword>
<organism evidence="4 5">
    <name type="scientific">Streptomyces oryzae</name>
    <dbReference type="NCBI Taxonomy" id="1434886"/>
    <lineage>
        <taxon>Bacteria</taxon>
        <taxon>Bacillati</taxon>
        <taxon>Actinomycetota</taxon>
        <taxon>Actinomycetes</taxon>
        <taxon>Kitasatosporales</taxon>
        <taxon>Streptomycetaceae</taxon>
        <taxon>Streptomyces</taxon>
    </lineage>
</organism>
<feature type="transmembrane region" description="Helical" evidence="2">
    <location>
        <begin position="71"/>
        <end position="89"/>
    </location>
</feature>
<feature type="transmembrane region" description="Helical" evidence="2">
    <location>
        <begin position="110"/>
        <end position="137"/>
    </location>
</feature>